<keyword evidence="1" id="KW-0812">Transmembrane</keyword>
<feature type="transmembrane region" description="Helical" evidence="1">
    <location>
        <begin position="12"/>
        <end position="31"/>
    </location>
</feature>
<dbReference type="Proteomes" id="UP000245250">
    <property type="component" value="Chromosome"/>
</dbReference>
<name>A0A2S1YLS1_9FLAO</name>
<protein>
    <recommendedName>
        <fullName evidence="4">Bacterial Pleckstrin homology domain-containing protein</fullName>
    </recommendedName>
</protein>
<dbReference type="AlphaFoldDB" id="A0A2S1YLS1"/>
<evidence type="ECO:0008006" key="4">
    <source>
        <dbReference type="Google" id="ProtNLM"/>
    </source>
</evidence>
<gene>
    <name evidence="2" type="ORF">HYN56_12630</name>
</gene>
<dbReference type="KEGG" id="fcr:HYN56_12630"/>
<evidence type="ECO:0000313" key="3">
    <source>
        <dbReference type="Proteomes" id="UP000245250"/>
    </source>
</evidence>
<keyword evidence="1" id="KW-0472">Membrane</keyword>
<feature type="transmembrane region" description="Helical" evidence="1">
    <location>
        <begin position="43"/>
        <end position="63"/>
    </location>
</feature>
<proteinExistence type="predicted"/>
<organism evidence="2 3">
    <name type="scientific">Flavobacterium crocinum</name>
    <dbReference type="NCBI Taxonomy" id="2183896"/>
    <lineage>
        <taxon>Bacteria</taxon>
        <taxon>Pseudomonadati</taxon>
        <taxon>Bacteroidota</taxon>
        <taxon>Flavobacteriia</taxon>
        <taxon>Flavobacteriales</taxon>
        <taxon>Flavobacteriaceae</taxon>
        <taxon>Flavobacterium</taxon>
    </lineage>
</organism>
<keyword evidence="1" id="KW-1133">Transmembrane helix</keyword>
<keyword evidence="3" id="KW-1185">Reference proteome</keyword>
<evidence type="ECO:0000256" key="1">
    <source>
        <dbReference type="SAM" id="Phobius"/>
    </source>
</evidence>
<accession>A0A2S1YLS1</accession>
<sequence>MEIHSKFRTLFLIKINILFLIFDLFCLSYFFDSFRTEDFKVTIVSVICLALSIFFHINQLSLINEITITEKGIKRTTLASSKVDFIPFSSITKVQTKRIQGSYTKAGQITTGYFESTVYLENGEELLISPDHFENYPELIVAIRDNVQDIV</sequence>
<reference evidence="2 3" key="1">
    <citation type="submission" date="2018-05" db="EMBL/GenBank/DDBJ databases">
        <title>Genome sequencing of Flavobacterium sp. HYN0056.</title>
        <authorList>
            <person name="Yi H."/>
            <person name="Baek C."/>
        </authorList>
    </citation>
    <scope>NUCLEOTIDE SEQUENCE [LARGE SCALE GENOMIC DNA]</scope>
    <source>
        <strain evidence="2 3">HYN0056</strain>
    </source>
</reference>
<evidence type="ECO:0000313" key="2">
    <source>
        <dbReference type="EMBL" id="AWK05027.1"/>
    </source>
</evidence>
<dbReference type="EMBL" id="CP029255">
    <property type="protein sequence ID" value="AWK05027.1"/>
    <property type="molecule type" value="Genomic_DNA"/>
</dbReference>